<sequence>MSAQHLPARLRLLSFAGALMLTFPFAGLAQTYVTPTTNNPPQYGPYNAVFLEGGTGLTRKLDSHDTVQMASSPWTLYAWVKPNVTVSAPVLIGGLGVTSEEYPRMLAVSAKSVMLWDGPDNSLSFPLPGGMSIAAGTWHFVAATFDGTQFHVYVDGTEAGQGTLLLGSVSPVLSLAPARGLPGGFSHFGGMIEGFTLLRHAMSATELAATSKQRKNLDIVDFEHGSEDWPIQSRQWIGYRQPQSPQTLPHSKAPFSKPVAEPLPAHRPHLTPKGADQWMIGDWSLQAAPKVHATAEELDSPQYHPRGWMAATVPGTVLTTMVDRGIYPNPYYGLNNMAIPESLNKQDYWYRTEFQTPRSARRRQLTLTFEGINYKAKVWLNGHALGTIKGAFIRGIFDVTPYVKTSGKNVLLVKISPPPHPGIPQEQSVLGGAGENGGMMELDGPTFLDTEGWDWIPAIRDRDSGLWQPVMLRATGHVKIGDPQVITRLPLPDRSRASVSIDVPLANSTSAPVQGTLTASFEGVNVTRKVTLAPGENHIRLTPSDYPQLLVEHPRLWWPNGYGKPNLYHLQLTVSTKNGLSDTRTVQFGMREVTYELGLITPEGQLKQIIFDPTRGDSAKHALINVTHEGIREILPQSPYPDFYPSQGKKKWSNWVYSLTKAGMDSPAVKPAPAEDAGTRTFLVILVNGVRIATRGGNWGMDDAMKNVSLAHLRPYFKLEQKAGINIIRNWVGQSTEENFYQLADEYGMMVWNGFWDSTQDYNVEAENPALFLKNARDVISHYRNHPSIILWCGRNEGVPQPIINHGLDKLVRTLDGTRLYLPSSNNINLEVSGPYHWQNPVLYYTELNRGFSVETGTPSMSTLESFKAWTPKPDQWPIDDVWAYHDWHQAGNGDTKYFMTAVQAMFGAPTSLADFERKAQMLNYVDHRAIFEGMDAHLWQPNSGRLLWMTHPSWPSNMWEIYGYDYDTQASYYGVKEACEPLHVQLDLANGNVQVVNTTRNAHPSMTVSVKAYSLANQPLLSKSASVSSAANAVVTVFPIELAQVEAHGVALIELKLSDASGKVVSRNLYWLASKMADYRALDRLPDVPVNATATYANHGSTVELHVTLHNTGATASLQDKLTLVDAAGKRILPAYYSDNYVSLLPGESQKITITYPANAASGAPHLTLRGWNLAQHAVSVTGQ</sequence>
<dbReference type="InterPro" id="IPR006103">
    <property type="entry name" value="Glyco_hydro_2_cat"/>
</dbReference>
<dbReference type="PANTHER" id="PTHR43536">
    <property type="entry name" value="MANNOSYLGLYCOPROTEIN ENDO-BETA-MANNOSIDASE"/>
    <property type="match status" value="1"/>
</dbReference>
<dbReference type="GO" id="GO:0004553">
    <property type="term" value="F:hydrolase activity, hydrolyzing O-glycosyl compounds"/>
    <property type="evidence" value="ECO:0007669"/>
    <property type="project" value="InterPro"/>
</dbReference>
<dbReference type="InterPro" id="IPR043534">
    <property type="entry name" value="EBDG/EBM"/>
</dbReference>
<accession>A0A7V4XUV2</accession>
<reference evidence="10" key="1">
    <citation type="journal article" date="2020" name="mSystems">
        <title>Genome- and Community-Level Interaction Insights into Carbon Utilization and Element Cycling Functions of Hydrothermarchaeota in Hydrothermal Sediment.</title>
        <authorList>
            <person name="Zhou Z."/>
            <person name="Liu Y."/>
            <person name="Xu W."/>
            <person name="Pan J."/>
            <person name="Luo Z.H."/>
            <person name="Li M."/>
        </authorList>
    </citation>
    <scope>NUCLEOTIDE SEQUENCE [LARGE SCALE GENOMIC DNA]</scope>
    <source>
        <strain evidence="10">SpSt-855</strain>
    </source>
</reference>
<feature type="domain" description="Beta-mannosidase-like galactose-binding" evidence="9">
    <location>
        <begin position="297"/>
        <end position="468"/>
    </location>
</feature>
<evidence type="ECO:0000256" key="1">
    <source>
        <dbReference type="ARBA" id="ARBA00007401"/>
    </source>
</evidence>
<dbReference type="Pfam" id="PF22666">
    <property type="entry name" value="Glyco_hydro_2_N2"/>
    <property type="match status" value="1"/>
</dbReference>
<dbReference type="SUPFAM" id="SSF49899">
    <property type="entry name" value="Concanavalin A-like lectins/glucanases"/>
    <property type="match status" value="1"/>
</dbReference>
<evidence type="ECO:0000256" key="3">
    <source>
        <dbReference type="ARBA" id="ARBA00023295"/>
    </source>
</evidence>
<evidence type="ECO:0000259" key="6">
    <source>
        <dbReference type="Pfam" id="PF00703"/>
    </source>
</evidence>
<keyword evidence="5" id="KW-0732">Signal</keyword>
<dbReference type="InterPro" id="IPR041351">
    <property type="entry name" value="Ig_GlcNase"/>
</dbReference>
<name>A0A7V4XUV2_9BACT</name>
<dbReference type="Gene3D" id="2.60.120.260">
    <property type="entry name" value="Galactose-binding domain-like"/>
    <property type="match status" value="1"/>
</dbReference>
<organism evidence="10">
    <name type="scientific">Acidobacterium capsulatum</name>
    <dbReference type="NCBI Taxonomy" id="33075"/>
    <lineage>
        <taxon>Bacteria</taxon>
        <taxon>Pseudomonadati</taxon>
        <taxon>Acidobacteriota</taxon>
        <taxon>Terriglobia</taxon>
        <taxon>Terriglobales</taxon>
        <taxon>Acidobacteriaceae</taxon>
        <taxon>Acidobacterium</taxon>
    </lineage>
</organism>
<feature type="domain" description="Exo-beta-D-glucosaminidase Ig-fold" evidence="8">
    <location>
        <begin position="1069"/>
        <end position="1175"/>
    </location>
</feature>
<dbReference type="Gene3D" id="2.60.40.10">
    <property type="entry name" value="Immunoglobulins"/>
    <property type="match status" value="2"/>
</dbReference>
<dbReference type="AlphaFoldDB" id="A0A7V4XUV2"/>
<gene>
    <name evidence="10" type="ORF">ENW50_12805</name>
</gene>
<dbReference type="InterPro" id="IPR006102">
    <property type="entry name" value="Ig-like_GH2"/>
</dbReference>
<dbReference type="InterPro" id="IPR013783">
    <property type="entry name" value="Ig-like_fold"/>
</dbReference>
<evidence type="ECO:0000259" key="7">
    <source>
        <dbReference type="Pfam" id="PF02836"/>
    </source>
</evidence>
<dbReference type="Pfam" id="PF00703">
    <property type="entry name" value="Glyco_hydro_2"/>
    <property type="match status" value="1"/>
</dbReference>
<feature type="chain" id="PRO_5031003540" evidence="5">
    <location>
        <begin position="30"/>
        <end position="1185"/>
    </location>
</feature>
<feature type="domain" description="Glycoside hydrolase family 2 immunoglobulin-like beta-sandwich" evidence="6">
    <location>
        <begin position="479"/>
        <end position="591"/>
    </location>
</feature>
<dbReference type="SUPFAM" id="SSF49303">
    <property type="entry name" value="beta-Galactosidase/glucuronidase domain"/>
    <property type="match status" value="3"/>
</dbReference>
<feature type="signal peptide" evidence="5">
    <location>
        <begin position="1"/>
        <end position="29"/>
    </location>
</feature>
<proteinExistence type="inferred from homology"/>
<dbReference type="Gene3D" id="3.20.20.80">
    <property type="entry name" value="Glycosidases"/>
    <property type="match status" value="1"/>
</dbReference>
<dbReference type="PANTHER" id="PTHR43536:SF1">
    <property type="entry name" value="MANNOSYLGLYCOPROTEIN ENDO-BETA-MANNOSIDASE"/>
    <property type="match status" value="1"/>
</dbReference>
<evidence type="ECO:0000259" key="9">
    <source>
        <dbReference type="Pfam" id="PF22666"/>
    </source>
</evidence>
<evidence type="ECO:0000256" key="2">
    <source>
        <dbReference type="ARBA" id="ARBA00022801"/>
    </source>
</evidence>
<dbReference type="InterPro" id="IPR008979">
    <property type="entry name" value="Galactose-bd-like_sf"/>
</dbReference>
<evidence type="ECO:0000259" key="8">
    <source>
        <dbReference type="Pfam" id="PF18368"/>
    </source>
</evidence>
<dbReference type="InterPro" id="IPR036156">
    <property type="entry name" value="Beta-gal/glucu_dom_sf"/>
</dbReference>
<dbReference type="EMBL" id="DTKL01000080">
    <property type="protein sequence ID" value="HGY95546.1"/>
    <property type="molecule type" value="Genomic_DNA"/>
</dbReference>
<comment type="similarity">
    <text evidence="1">Belongs to the glycosyl hydrolase 2 family.</text>
</comment>
<evidence type="ECO:0000256" key="5">
    <source>
        <dbReference type="SAM" id="SignalP"/>
    </source>
</evidence>
<protein>
    <submittedName>
        <fullName evidence="10">Glycoside hydrolase family 2</fullName>
    </submittedName>
</protein>
<evidence type="ECO:0000256" key="4">
    <source>
        <dbReference type="SAM" id="MobiDB-lite"/>
    </source>
</evidence>
<comment type="caution">
    <text evidence="10">The sequence shown here is derived from an EMBL/GenBank/DDBJ whole genome shotgun (WGS) entry which is preliminary data.</text>
</comment>
<evidence type="ECO:0000313" key="10">
    <source>
        <dbReference type="EMBL" id="HGY95546.1"/>
    </source>
</evidence>
<feature type="region of interest" description="Disordered" evidence="4">
    <location>
        <begin position="241"/>
        <end position="271"/>
    </location>
</feature>
<feature type="domain" description="Glycoside hydrolase family 2 catalytic" evidence="7">
    <location>
        <begin position="685"/>
        <end position="825"/>
    </location>
</feature>
<dbReference type="InterPro" id="IPR054593">
    <property type="entry name" value="Beta-mannosidase-like_N2"/>
</dbReference>
<dbReference type="SUPFAM" id="SSF51445">
    <property type="entry name" value="(Trans)glycosidases"/>
    <property type="match status" value="1"/>
</dbReference>
<dbReference type="Pfam" id="PF02836">
    <property type="entry name" value="Glyco_hydro_2_C"/>
    <property type="match status" value="1"/>
</dbReference>
<dbReference type="Pfam" id="PF18368">
    <property type="entry name" value="Ig_GlcNase"/>
    <property type="match status" value="1"/>
</dbReference>
<dbReference type="InterPro" id="IPR017853">
    <property type="entry name" value="GH"/>
</dbReference>
<dbReference type="Gene3D" id="2.60.120.200">
    <property type="match status" value="1"/>
</dbReference>
<dbReference type="GO" id="GO:0005975">
    <property type="term" value="P:carbohydrate metabolic process"/>
    <property type="evidence" value="ECO:0007669"/>
    <property type="project" value="InterPro"/>
</dbReference>
<dbReference type="Pfam" id="PF13385">
    <property type="entry name" value="Laminin_G_3"/>
    <property type="match status" value="1"/>
</dbReference>
<dbReference type="InterPro" id="IPR013320">
    <property type="entry name" value="ConA-like_dom_sf"/>
</dbReference>
<keyword evidence="3" id="KW-0326">Glycosidase</keyword>
<dbReference type="SUPFAM" id="SSF49785">
    <property type="entry name" value="Galactose-binding domain-like"/>
    <property type="match status" value="1"/>
</dbReference>
<keyword evidence="2 10" id="KW-0378">Hydrolase</keyword>